<dbReference type="EMBL" id="FWYB01000001">
    <property type="protein sequence ID" value="SMC53402.1"/>
    <property type="molecule type" value="Genomic_DNA"/>
</dbReference>
<reference evidence="1 2" key="1">
    <citation type="submission" date="2017-04" db="EMBL/GenBank/DDBJ databases">
        <authorList>
            <person name="Afonso C.L."/>
            <person name="Miller P.J."/>
            <person name="Scott M.A."/>
            <person name="Spackman E."/>
            <person name="Goraichik I."/>
            <person name="Dimitrov K.M."/>
            <person name="Suarez D.L."/>
            <person name="Swayne D.E."/>
        </authorList>
    </citation>
    <scope>NUCLEOTIDE SEQUENCE [LARGE SCALE GENOMIC DNA]</scope>
    <source>
        <strain evidence="1 2">DSM 19625</strain>
    </source>
</reference>
<evidence type="ECO:0000313" key="1">
    <source>
        <dbReference type="EMBL" id="SMC53402.1"/>
    </source>
</evidence>
<dbReference type="AlphaFoldDB" id="A0A1W1ZYX3"/>
<protein>
    <submittedName>
        <fullName evidence="1">Uncharacterized protein</fullName>
    </submittedName>
</protein>
<gene>
    <name evidence="1" type="ORF">SAMN04488101_101154</name>
</gene>
<organism evidence="1 2">
    <name type="scientific">Pedobacter nyackensis</name>
    <dbReference type="NCBI Taxonomy" id="475255"/>
    <lineage>
        <taxon>Bacteria</taxon>
        <taxon>Pseudomonadati</taxon>
        <taxon>Bacteroidota</taxon>
        <taxon>Sphingobacteriia</taxon>
        <taxon>Sphingobacteriales</taxon>
        <taxon>Sphingobacteriaceae</taxon>
        <taxon>Pedobacter</taxon>
    </lineage>
</organism>
<keyword evidence="2" id="KW-1185">Reference proteome</keyword>
<accession>A0A1W1ZYX3</accession>
<sequence>MKTTKIDFNEVTYSDLEGNTFSLPEQFIKDFANKAYTTAPTIDIAELATKIFHSQKKQADLILDPEELSLLINVFDNVRLLGYPVHKATKMYLETRLNELTNKLKSE</sequence>
<dbReference type="OrthoDB" id="770191at2"/>
<dbReference type="STRING" id="475255.SAMN04488101_101154"/>
<evidence type="ECO:0000313" key="2">
    <source>
        <dbReference type="Proteomes" id="UP000192678"/>
    </source>
</evidence>
<dbReference type="Proteomes" id="UP000192678">
    <property type="component" value="Unassembled WGS sequence"/>
</dbReference>
<proteinExistence type="predicted"/>
<dbReference type="RefSeq" id="WP_084286756.1">
    <property type="nucleotide sequence ID" value="NZ_FWYB01000001.1"/>
</dbReference>
<name>A0A1W1ZYX3_9SPHI</name>